<evidence type="ECO:0000313" key="1">
    <source>
        <dbReference type="EMBL" id="RCV08960.1"/>
    </source>
</evidence>
<reference evidence="1" key="2">
    <citation type="submission" date="2015-07" db="EMBL/GenBank/DDBJ databases">
        <authorList>
            <person name="Noorani M."/>
        </authorList>
    </citation>
    <scope>NUCLEOTIDE SEQUENCE</scope>
    <source>
        <strain evidence="1">Yugu1</strain>
    </source>
</reference>
<organism evidence="1">
    <name type="scientific">Setaria italica</name>
    <name type="common">Foxtail millet</name>
    <name type="synonym">Panicum italicum</name>
    <dbReference type="NCBI Taxonomy" id="4555"/>
    <lineage>
        <taxon>Eukaryota</taxon>
        <taxon>Viridiplantae</taxon>
        <taxon>Streptophyta</taxon>
        <taxon>Embryophyta</taxon>
        <taxon>Tracheophyta</taxon>
        <taxon>Spermatophyta</taxon>
        <taxon>Magnoliopsida</taxon>
        <taxon>Liliopsida</taxon>
        <taxon>Poales</taxon>
        <taxon>Poaceae</taxon>
        <taxon>PACMAD clade</taxon>
        <taxon>Panicoideae</taxon>
        <taxon>Panicodae</taxon>
        <taxon>Paniceae</taxon>
        <taxon>Cenchrinae</taxon>
        <taxon>Setaria</taxon>
    </lineage>
</organism>
<accession>A0A368PVF5</accession>
<protein>
    <submittedName>
        <fullName evidence="1">Uncharacterized protein</fullName>
    </submittedName>
</protein>
<dbReference type="EMBL" id="CM003528">
    <property type="protein sequence ID" value="RCV08960.1"/>
    <property type="molecule type" value="Genomic_DNA"/>
</dbReference>
<dbReference type="AlphaFoldDB" id="A0A368PVF5"/>
<proteinExistence type="predicted"/>
<sequence>MSRNEGTWPALVASVGASPTQAKIAAPFMQCAACFDSRSSLSASLFLCLALLGLREHMNHLPPSFRASKILTAGRHREAFGSPRETRRWIGLIEHCDRDGIPCWIQVILIKICPML</sequence>
<name>A0A368PVF5_SETIT</name>
<reference evidence="1" key="1">
    <citation type="journal article" date="2012" name="Nat. Biotechnol.">
        <title>Reference genome sequence of the model plant Setaria.</title>
        <authorList>
            <person name="Bennetzen J.L."/>
            <person name="Schmutz J."/>
            <person name="Wang H."/>
            <person name="Percifield R."/>
            <person name="Hawkins J."/>
            <person name="Pontaroli A.C."/>
            <person name="Estep M."/>
            <person name="Feng L."/>
            <person name="Vaughn J.N."/>
            <person name="Grimwood J."/>
            <person name="Jenkins J."/>
            <person name="Barry K."/>
            <person name="Lindquist E."/>
            <person name="Hellsten U."/>
            <person name="Deshpande S."/>
            <person name="Wang X."/>
            <person name="Wu X."/>
            <person name="Mitros T."/>
            <person name="Triplett J."/>
            <person name="Yang X."/>
            <person name="Ye C.Y."/>
            <person name="Mauro-Herrera M."/>
            <person name="Wang L."/>
            <person name="Li P."/>
            <person name="Sharma M."/>
            <person name="Sharma R."/>
            <person name="Ronald P.C."/>
            <person name="Panaud O."/>
            <person name="Kellogg E.A."/>
            <person name="Brutnell T.P."/>
            <person name="Doust A.N."/>
            <person name="Tuskan G.A."/>
            <person name="Rokhsar D."/>
            <person name="Devos K.M."/>
        </authorList>
    </citation>
    <scope>NUCLEOTIDE SEQUENCE [LARGE SCALE GENOMIC DNA]</scope>
    <source>
        <strain evidence="1">Yugu1</strain>
    </source>
</reference>
<gene>
    <name evidence="1" type="ORF">SETIT_1G368500v2</name>
</gene>